<dbReference type="GO" id="GO:0043256">
    <property type="term" value="C:laminin complex"/>
    <property type="evidence" value="ECO:0007669"/>
    <property type="project" value="TreeGrafter"/>
</dbReference>
<reference evidence="14" key="1">
    <citation type="journal article" date="2014" name="Nat. Commun.">
        <title>The rainbow trout genome provides novel insights into evolution after whole-genome duplication in vertebrates.</title>
        <authorList>
            <person name="Berthelot C."/>
            <person name="Brunet F."/>
            <person name="Chalopin D."/>
            <person name="Juanchich A."/>
            <person name="Bernard M."/>
            <person name="Noel B."/>
            <person name="Bento P."/>
            <person name="Da Silva C."/>
            <person name="Labadie K."/>
            <person name="Alberti A."/>
            <person name="Aury J.M."/>
            <person name="Louis A."/>
            <person name="Dehais P."/>
            <person name="Bardou P."/>
            <person name="Montfort J."/>
            <person name="Klopp C."/>
            <person name="Cabau C."/>
            <person name="Gaspin C."/>
            <person name="Thorgaard G.H."/>
            <person name="Boussaha M."/>
            <person name="Quillet E."/>
            <person name="Guyomard R."/>
            <person name="Galiana D."/>
            <person name="Bobe J."/>
            <person name="Volff J.N."/>
            <person name="Genet C."/>
            <person name="Wincker P."/>
            <person name="Jaillon O."/>
            <person name="Roest Crollius H."/>
            <person name="Guiguen Y."/>
        </authorList>
    </citation>
    <scope>NUCLEOTIDE SEQUENCE [LARGE SCALE GENOMIC DNA]</scope>
</reference>
<gene>
    <name evidence="14" type="ORF">GSONMT00051086001</name>
</gene>
<dbReference type="GO" id="GO:0070831">
    <property type="term" value="P:basement membrane assembly"/>
    <property type="evidence" value="ECO:0007669"/>
    <property type="project" value="TreeGrafter"/>
</dbReference>
<dbReference type="GO" id="GO:0016477">
    <property type="term" value="P:cell migration"/>
    <property type="evidence" value="ECO:0007669"/>
    <property type="project" value="TreeGrafter"/>
</dbReference>
<evidence type="ECO:0000256" key="1">
    <source>
        <dbReference type="ARBA" id="ARBA00004302"/>
    </source>
</evidence>
<keyword evidence="9 12" id="KW-1015">Disulfide bond</keyword>
<dbReference type="Proteomes" id="UP000193380">
    <property type="component" value="Unassembled WGS sequence"/>
</dbReference>
<dbReference type="InterPro" id="IPR002049">
    <property type="entry name" value="LE_dom"/>
</dbReference>
<organism evidence="14 15">
    <name type="scientific">Oncorhynchus mykiss</name>
    <name type="common">Rainbow trout</name>
    <name type="synonym">Salmo gairdneri</name>
    <dbReference type="NCBI Taxonomy" id="8022"/>
    <lineage>
        <taxon>Eukaryota</taxon>
        <taxon>Metazoa</taxon>
        <taxon>Chordata</taxon>
        <taxon>Craniata</taxon>
        <taxon>Vertebrata</taxon>
        <taxon>Euteleostomi</taxon>
        <taxon>Actinopterygii</taxon>
        <taxon>Neopterygii</taxon>
        <taxon>Teleostei</taxon>
        <taxon>Protacanthopterygii</taxon>
        <taxon>Salmoniformes</taxon>
        <taxon>Salmonidae</taxon>
        <taxon>Salmoninae</taxon>
        <taxon>Oncorhynchus</taxon>
    </lineage>
</organism>
<reference evidence="14" key="2">
    <citation type="submission" date="2014-03" db="EMBL/GenBank/DDBJ databases">
        <authorList>
            <person name="Genoscope - CEA"/>
        </authorList>
    </citation>
    <scope>NUCLEOTIDE SEQUENCE</scope>
</reference>
<feature type="disulfide bond" evidence="12">
    <location>
        <begin position="104"/>
        <end position="113"/>
    </location>
</feature>
<name>A0A060YP68_ONCMY</name>
<evidence type="ECO:0000256" key="4">
    <source>
        <dbReference type="ARBA" id="ARBA00022729"/>
    </source>
</evidence>
<evidence type="ECO:0000256" key="8">
    <source>
        <dbReference type="ARBA" id="ARBA00023054"/>
    </source>
</evidence>
<keyword evidence="3" id="KW-0272">Extracellular matrix</keyword>
<dbReference type="SUPFAM" id="SSF57196">
    <property type="entry name" value="EGF/Laminin"/>
    <property type="match status" value="2"/>
</dbReference>
<evidence type="ECO:0000256" key="11">
    <source>
        <dbReference type="ARBA" id="ARBA00023292"/>
    </source>
</evidence>
<dbReference type="SMART" id="SM00180">
    <property type="entry name" value="EGF_Lam"/>
    <property type="match status" value="2"/>
</dbReference>
<evidence type="ECO:0000256" key="7">
    <source>
        <dbReference type="ARBA" id="ARBA00022889"/>
    </source>
</evidence>
<feature type="domain" description="Laminin EGF-like" evidence="13">
    <location>
        <begin position="75"/>
        <end position="133"/>
    </location>
</feature>
<dbReference type="PANTHER" id="PTHR10574">
    <property type="entry name" value="NETRIN/LAMININ-RELATED"/>
    <property type="match status" value="1"/>
</dbReference>
<evidence type="ECO:0000256" key="12">
    <source>
        <dbReference type="PROSITE-ProRule" id="PRU00460"/>
    </source>
</evidence>
<dbReference type="AlphaFoldDB" id="A0A060YP68"/>
<dbReference type="GO" id="GO:0007411">
    <property type="term" value="P:axon guidance"/>
    <property type="evidence" value="ECO:0007669"/>
    <property type="project" value="TreeGrafter"/>
</dbReference>
<dbReference type="InterPro" id="IPR056863">
    <property type="entry name" value="LMN_ATRN_NET-like_EGF"/>
</dbReference>
<comment type="caution">
    <text evidence="12">Lacks conserved residue(s) required for the propagation of feature annotation.</text>
</comment>
<evidence type="ECO:0000256" key="3">
    <source>
        <dbReference type="ARBA" id="ARBA00022530"/>
    </source>
</evidence>
<dbReference type="GO" id="GO:0009887">
    <property type="term" value="P:animal organ morphogenesis"/>
    <property type="evidence" value="ECO:0007669"/>
    <property type="project" value="TreeGrafter"/>
</dbReference>
<dbReference type="InterPro" id="IPR000742">
    <property type="entry name" value="EGF"/>
</dbReference>
<evidence type="ECO:0000259" key="13">
    <source>
        <dbReference type="PROSITE" id="PS50027"/>
    </source>
</evidence>
<dbReference type="InterPro" id="IPR050440">
    <property type="entry name" value="Laminin/Netrin_ECM"/>
</dbReference>
<keyword evidence="11 12" id="KW-0424">Laminin EGF-like domain</keyword>
<dbReference type="Pfam" id="PF00053">
    <property type="entry name" value="EGF_laminin"/>
    <property type="match status" value="1"/>
</dbReference>
<dbReference type="Pfam" id="PF24973">
    <property type="entry name" value="EGF_LMN_ATRN"/>
    <property type="match status" value="1"/>
</dbReference>
<dbReference type="FunFam" id="2.10.25.10:FF:000138">
    <property type="entry name" value="Laminin subunit beta 1"/>
    <property type="match status" value="1"/>
</dbReference>
<keyword evidence="2" id="KW-0964">Secreted</keyword>
<evidence type="ECO:0000256" key="9">
    <source>
        <dbReference type="ARBA" id="ARBA00023157"/>
    </source>
</evidence>
<dbReference type="GO" id="GO:0009888">
    <property type="term" value="P:tissue development"/>
    <property type="evidence" value="ECO:0007669"/>
    <property type="project" value="TreeGrafter"/>
</dbReference>
<dbReference type="PROSITE" id="PS00022">
    <property type="entry name" value="EGF_1"/>
    <property type="match status" value="1"/>
</dbReference>
<feature type="domain" description="Laminin EGF-like" evidence="13">
    <location>
        <begin position="25"/>
        <end position="74"/>
    </location>
</feature>
<accession>A0A060YP68</accession>
<keyword evidence="10" id="KW-0325">Glycoprotein</keyword>
<feature type="disulfide bond" evidence="12">
    <location>
        <begin position="44"/>
        <end position="53"/>
    </location>
</feature>
<evidence type="ECO:0000313" key="14">
    <source>
        <dbReference type="EMBL" id="CDQ93531.1"/>
    </source>
</evidence>
<evidence type="ECO:0000313" key="15">
    <source>
        <dbReference type="Proteomes" id="UP000193380"/>
    </source>
</evidence>
<protein>
    <recommendedName>
        <fullName evidence="13">Laminin EGF-like domain-containing protein</fullName>
    </recommendedName>
</protein>
<keyword evidence="8" id="KW-0175">Coiled coil</keyword>
<keyword evidence="7" id="KW-0130">Cell adhesion</keyword>
<keyword evidence="6" id="KW-0084">Basement membrane</keyword>
<dbReference type="PROSITE" id="PS01248">
    <property type="entry name" value="EGF_LAM_1"/>
    <property type="match status" value="1"/>
</dbReference>
<evidence type="ECO:0000256" key="2">
    <source>
        <dbReference type="ARBA" id="ARBA00022525"/>
    </source>
</evidence>
<evidence type="ECO:0000256" key="6">
    <source>
        <dbReference type="ARBA" id="ARBA00022869"/>
    </source>
</evidence>
<dbReference type="EMBL" id="FR915375">
    <property type="protein sequence ID" value="CDQ93531.1"/>
    <property type="molecule type" value="Genomic_DNA"/>
</dbReference>
<comment type="subcellular location">
    <subcellularLocation>
        <location evidence="1">Secreted</location>
        <location evidence="1">Extracellular space</location>
        <location evidence="1">Extracellular matrix</location>
        <location evidence="1">Basement membrane</location>
    </subcellularLocation>
</comment>
<proteinExistence type="predicted"/>
<dbReference type="PANTHER" id="PTHR10574:SF197">
    <property type="entry name" value="LAMININ SUBUNIT BETA-1 ISOFORM X1"/>
    <property type="match status" value="1"/>
</dbReference>
<dbReference type="PaxDb" id="8022-A0A060YP68"/>
<dbReference type="GO" id="GO:0034446">
    <property type="term" value="P:substrate adhesion-dependent cell spreading"/>
    <property type="evidence" value="ECO:0007669"/>
    <property type="project" value="TreeGrafter"/>
</dbReference>
<dbReference type="Gene3D" id="2.10.25.10">
    <property type="entry name" value="Laminin"/>
    <property type="match status" value="2"/>
</dbReference>
<evidence type="ECO:0000256" key="5">
    <source>
        <dbReference type="ARBA" id="ARBA00022737"/>
    </source>
</evidence>
<dbReference type="CDD" id="cd00055">
    <property type="entry name" value="EGF_Lam"/>
    <property type="match status" value="2"/>
</dbReference>
<sequence length="168" mass="18025">MLMAATHRQGSARPGQWGFPGCRPCQCNGHADGCNPQTRECQACRDYTDGQLCGRCVNGFYGNPVLGSGDHCRHCPCPGNAESGRSNGHSCHAGSSSNQILCNCTHGYIGPRCDRCAPGYYGNPKHPGGQCRPCQCSGNIDAHDPESCEPVNRPMPELPKQHGWTLLI</sequence>
<dbReference type="FunFam" id="2.10.25.10:FF:000065">
    <property type="entry name" value="Laminin subunit beta 1"/>
    <property type="match status" value="1"/>
</dbReference>
<evidence type="ECO:0000256" key="10">
    <source>
        <dbReference type="ARBA" id="ARBA00023180"/>
    </source>
</evidence>
<dbReference type="PROSITE" id="PS50027">
    <property type="entry name" value="EGF_LAM_2"/>
    <property type="match status" value="2"/>
</dbReference>
<keyword evidence="5" id="KW-0677">Repeat</keyword>
<dbReference type="STRING" id="8022.A0A060YP68"/>
<keyword evidence="4" id="KW-0732">Signal</keyword>